<dbReference type="SUPFAM" id="SSF140111">
    <property type="entry name" value="Endosomal sorting complex assembly domain"/>
    <property type="match status" value="1"/>
</dbReference>
<organism evidence="9 10">
    <name type="scientific">Paralvinella palmiformis</name>
    <dbReference type="NCBI Taxonomy" id="53620"/>
    <lineage>
        <taxon>Eukaryota</taxon>
        <taxon>Metazoa</taxon>
        <taxon>Spiralia</taxon>
        <taxon>Lophotrochozoa</taxon>
        <taxon>Annelida</taxon>
        <taxon>Polychaeta</taxon>
        <taxon>Sedentaria</taxon>
        <taxon>Canalipalpata</taxon>
        <taxon>Terebellida</taxon>
        <taxon>Terebelliformia</taxon>
        <taxon>Alvinellidae</taxon>
        <taxon>Paralvinella</taxon>
    </lineage>
</organism>
<evidence type="ECO:0000256" key="6">
    <source>
        <dbReference type="ARBA" id="ARBA00025010"/>
    </source>
</evidence>
<evidence type="ECO:0000256" key="2">
    <source>
        <dbReference type="ARBA" id="ARBA00007617"/>
    </source>
</evidence>
<comment type="subcellular location">
    <subcellularLocation>
        <location evidence="1">Late endosome membrane</location>
        <topology evidence="1">Peripheral membrane protein</topology>
    </subcellularLocation>
</comment>
<dbReference type="PANTHER" id="PTHR13678:SF27">
    <property type="entry name" value="LD45836P"/>
    <property type="match status" value="1"/>
</dbReference>
<accession>A0AAD9IW29</accession>
<evidence type="ECO:0000256" key="4">
    <source>
        <dbReference type="ARBA" id="ARBA00022753"/>
    </source>
</evidence>
<evidence type="ECO:0000256" key="1">
    <source>
        <dbReference type="ARBA" id="ARBA00004633"/>
    </source>
</evidence>
<evidence type="ECO:0000256" key="3">
    <source>
        <dbReference type="ARBA" id="ARBA00022448"/>
    </source>
</evidence>
<feature type="domain" description="VPS37 C-terminal" evidence="8">
    <location>
        <begin position="88"/>
        <end position="166"/>
    </location>
</feature>
<dbReference type="InterPro" id="IPR037202">
    <property type="entry name" value="ESCRT_assembly_dom"/>
</dbReference>
<dbReference type="PANTHER" id="PTHR13678">
    <property type="entry name" value="VACUOLAR PROTEIN SORTING-ASSOCIATED PROTEIN 37"/>
    <property type="match status" value="1"/>
</dbReference>
<comment type="caution">
    <text evidence="9">The sequence shown here is derived from an EMBL/GenBank/DDBJ whole genome shotgun (WGS) entry which is preliminary data.</text>
</comment>
<dbReference type="GO" id="GO:0031902">
    <property type="term" value="C:late endosome membrane"/>
    <property type="evidence" value="ECO:0007669"/>
    <property type="project" value="UniProtKB-SubCell"/>
</dbReference>
<evidence type="ECO:0000256" key="7">
    <source>
        <dbReference type="PROSITE-ProRule" id="PRU00646"/>
    </source>
</evidence>
<evidence type="ECO:0000313" key="10">
    <source>
        <dbReference type="Proteomes" id="UP001208570"/>
    </source>
</evidence>
<dbReference type="PROSITE" id="PS51314">
    <property type="entry name" value="VPS37_C"/>
    <property type="match status" value="1"/>
</dbReference>
<proteinExistence type="inferred from homology"/>
<name>A0AAD9IW29_9ANNE</name>
<keyword evidence="10" id="KW-1185">Reference proteome</keyword>
<dbReference type="GO" id="GO:0006623">
    <property type="term" value="P:protein targeting to vacuole"/>
    <property type="evidence" value="ECO:0007669"/>
    <property type="project" value="TreeGrafter"/>
</dbReference>
<dbReference type="InterPro" id="IPR009851">
    <property type="entry name" value="Mod_r"/>
</dbReference>
<reference evidence="9" key="1">
    <citation type="journal article" date="2023" name="Mol. Biol. Evol.">
        <title>Third-Generation Sequencing Reveals the Adaptive Role of the Epigenome in Three Deep-Sea Polychaetes.</title>
        <authorList>
            <person name="Perez M."/>
            <person name="Aroh O."/>
            <person name="Sun Y."/>
            <person name="Lan Y."/>
            <person name="Juniper S.K."/>
            <person name="Young C.R."/>
            <person name="Angers B."/>
            <person name="Qian P.Y."/>
        </authorList>
    </citation>
    <scope>NUCLEOTIDE SEQUENCE</scope>
    <source>
        <strain evidence="9">P08H-3</strain>
    </source>
</reference>
<sequence length="210" mass="23728">MHSSFRTNMMPLNEEAALGILNHLNKDELQKLLDDDNKLEELIYDEHQVKQLDITKENVMTSNKSIAEYNLSQEPKLASAKQELAHTYETFVKIEKKYEELKQKYEAAKSDEESEVIAEKFLEGSTGVDVFIEQFISKRTEAHQRKVKSEKLVELIQSGSLIKGGNITVPSSVNNQSGAVPYQAPYPTSWKLPYTAGMANMPTAGSYLPR</sequence>
<comment type="function">
    <text evidence="6">Component of the ESCRT-I complex, a regulator of vesicular trafficking process. Required for the sorting of endocytic ubiquitinated cargos into multivesicular bodies. May be involved in cell growth and differentiation.</text>
</comment>
<evidence type="ECO:0000259" key="8">
    <source>
        <dbReference type="PROSITE" id="PS51314"/>
    </source>
</evidence>
<dbReference type="AlphaFoldDB" id="A0AAD9IW29"/>
<dbReference type="GO" id="GO:0006612">
    <property type="term" value="P:protein targeting to membrane"/>
    <property type="evidence" value="ECO:0007669"/>
    <property type="project" value="TreeGrafter"/>
</dbReference>
<keyword evidence="3 7" id="KW-0813">Transport</keyword>
<gene>
    <name evidence="9" type="ORF">LSH36_1002g03075</name>
</gene>
<comment type="similarity">
    <text evidence="2">Belongs to the VPS37 family.</text>
</comment>
<protein>
    <recommendedName>
        <fullName evidence="8">VPS37 C-terminal domain-containing protein</fullName>
    </recommendedName>
</protein>
<dbReference type="EMBL" id="JAODUP010001002">
    <property type="protein sequence ID" value="KAK2142051.1"/>
    <property type="molecule type" value="Genomic_DNA"/>
</dbReference>
<dbReference type="Gene3D" id="1.10.287.660">
    <property type="entry name" value="Helix hairpin bin"/>
    <property type="match status" value="1"/>
</dbReference>
<evidence type="ECO:0000313" key="9">
    <source>
        <dbReference type="EMBL" id="KAK2142051.1"/>
    </source>
</evidence>
<dbReference type="Proteomes" id="UP001208570">
    <property type="component" value="Unassembled WGS sequence"/>
</dbReference>
<dbReference type="InterPro" id="IPR029012">
    <property type="entry name" value="Helix_hairpin_bin_sf"/>
</dbReference>
<dbReference type="GO" id="GO:0043162">
    <property type="term" value="P:ubiquitin-dependent protein catabolic process via the multivesicular body sorting pathway"/>
    <property type="evidence" value="ECO:0007669"/>
    <property type="project" value="TreeGrafter"/>
</dbReference>
<evidence type="ECO:0000256" key="5">
    <source>
        <dbReference type="ARBA" id="ARBA00022927"/>
    </source>
</evidence>
<dbReference type="Pfam" id="PF07200">
    <property type="entry name" value="Mod_r"/>
    <property type="match status" value="1"/>
</dbReference>
<keyword evidence="5 7" id="KW-0653">Protein transport</keyword>
<dbReference type="GO" id="GO:0000813">
    <property type="term" value="C:ESCRT I complex"/>
    <property type="evidence" value="ECO:0007669"/>
    <property type="project" value="UniProtKB-ARBA"/>
</dbReference>
<keyword evidence="4" id="KW-0967">Endosome</keyword>